<gene>
    <name evidence="2" type="ORF">METZ01_LOCUS426963</name>
</gene>
<accession>A0A382XTB9</accession>
<feature type="domain" description="3-beta hydroxysteroid dehydrogenase/isomerase" evidence="1">
    <location>
        <begin position="4"/>
        <end position="92"/>
    </location>
</feature>
<sequence length="92" mass="9659">MTTVVTGAGGFIGSVLVRELIARGRSVRAIVRSNKKSLEELDIEIVTADIRDSSSLDRALTGAESVFHLASVISLSGDRSGSVTETNINGAR</sequence>
<reference evidence="2" key="1">
    <citation type="submission" date="2018-05" db="EMBL/GenBank/DDBJ databases">
        <authorList>
            <person name="Lanie J.A."/>
            <person name="Ng W.-L."/>
            <person name="Kazmierczak K.M."/>
            <person name="Andrzejewski T.M."/>
            <person name="Davidsen T.M."/>
            <person name="Wayne K.J."/>
            <person name="Tettelin H."/>
            <person name="Glass J.I."/>
            <person name="Rusch D."/>
            <person name="Podicherti R."/>
            <person name="Tsui H.-C.T."/>
            <person name="Winkler M.E."/>
        </authorList>
    </citation>
    <scope>NUCLEOTIDE SEQUENCE</scope>
</reference>
<dbReference type="PANTHER" id="PTHR48079:SF6">
    <property type="entry name" value="NAD(P)-BINDING DOMAIN-CONTAINING PROTEIN-RELATED"/>
    <property type="match status" value="1"/>
</dbReference>
<dbReference type="GO" id="GO:0004029">
    <property type="term" value="F:aldehyde dehydrogenase (NAD+) activity"/>
    <property type="evidence" value="ECO:0007669"/>
    <property type="project" value="TreeGrafter"/>
</dbReference>
<dbReference type="GO" id="GO:0006694">
    <property type="term" value="P:steroid biosynthetic process"/>
    <property type="evidence" value="ECO:0007669"/>
    <property type="project" value="InterPro"/>
</dbReference>
<proteinExistence type="predicted"/>
<protein>
    <recommendedName>
        <fullName evidence="1">3-beta hydroxysteroid dehydrogenase/isomerase domain-containing protein</fullName>
    </recommendedName>
</protein>
<dbReference type="InterPro" id="IPR002225">
    <property type="entry name" value="3Beta_OHSteriod_DH/Estase"/>
</dbReference>
<dbReference type="InterPro" id="IPR036291">
    <property type="entry name" value="NAD(P)-bd_dom_sf"/>
</dbReference>
<dbReference type="PANTHER" id="PTHR48079">
    <property type="entry name" value="PROTEIN YEEZ"/>
    <property type="match status" value="1"/>
</dbReference>
<name>A0A382XTB9_9ZZZZ</name>
<dbReference type="Gene3D" id="3.40.50.720">
    <property type="entry name" value="NAD(P)-binding Rossmann-like Domain"/>
    <property type="match status" value="1"/>
</dbReference>
<organism evidence="2">
    <name type="scientific">marine metagenome</name>
    <dbReference type="NCBI Taxonomy" id="408172"/>
    <lineage>
        <taxon>unclassified sequences</taxon>
        <taxon>metagenomes</taxon>
        <taxon>ecological metagenomes</taxon>
    </lineage>
</organism>
<dbReference type="GO" id="GO:0005737">
    <property type="term" value="C:cytoplasm"/>
    <property type="evidence" value="ECO:0007669"/>
    <property type="project" value="TreeGrafter"/>
</dbReference>
<dbReference type="GO" id="GO:0016616">
    <property type="term" value="F:oxidoreductase activity, acting on the CH-OH group of donors, NAD or NADP as acceptor"/>
    <property type="evidence" value="ECO:0007669"/>
    <property type="project" value="InterPro"/>
</dbReference>
<dbReference type="Pfam" id="PF01073">
    <property type="entry name" value="3Beta_HSD"/>
    <property type="match status" value="1"/>
</dbReference>
<dbReference type="AlphaFoldDB" id="A0A382XTB9"/>
<dbReference type="InterPro" id="IPR051783">
    <property type="entry name" value="NAD(P)-dependent_oxidoreduct"/>
</dbReference>
<feature type="non-terminal residue" evidence="2">
    <location>
        <position position="92"/>
    </location>
</feature>
<dbReference type="EMBL" id="UINC01170189">
    <property type="protein sequence ID" value="SVD74109.1"/>
    <property type="molecule type" value="Genomic_DNA"/>
</dbReference>
<evidence type="ECO:0000259" key="1">
    <source>
        <dbReference type="Pfam" id="PF01073"/>
    </source>
</evidence>
<dbReference type="SUPFAM" id="SSF51735">
    <property type="entry name" value="NAD(P)-binding Rossmann-fold domains"/>
    <property type="match status" value="1"/>
</dbReference>
<evidence type="ECO:0000313" key="2">
    <source>
        <dbReference type="EMBL" id="SVD74109.1"/>
    </source>
</evidence>